<feature type="compositionally biased region" description="Basic residues" evidence="12">
    <location>
        <begin position="1024"/>
        <end position="1034"/>
    </location>
</feature>
<reference evidence="17 19" key="1">
    <citation type="journal article" date="2011" name="Nature">
        <title>The Medicago genome provides insight into the evolution of rhizobial symbioses.</title>
        <authorList>
            <person name="Young N.D."/>
            <person name="Debelle F."/>
            <person name="Oldroyd G.E."/>
            <person name="Geurts R."/>
            <person name="Cannon S.B."/>
            <person name="Udvardi M.K."/>
            <person name="Benedito V.A."/>
            <person name="Mayer K.F."/>
            <person name="Gouzy J."/>
            <person name="Schoof H."/>
            <person name="Van de Peer Y."/>
            <person name="Proost S."/>
            <person name="Cook D.R."/>
            <person name="Meyers B.C."/>
            <person name="Spannagl M."/>
            <person name="Cheung F."/>
            <person name="De Mita S."/>
            <person name="Krishnakumar V."/>
            <person name="Gundlach H."/>
            <person name="Zhou S."/>
            <person name="Mudge J."/>
            <person name="Bharti A.K."/>
            <person name="Murray J.D."/>
            <person name="Naoumkina M.A."/>
            <person name="Rosen B."/>
            <person name="Silverstein K.A."/>
            <person name="Tang H."/>
            <person name="Rombauts S."/>
            <person name="Zhao P.X."/>
            <person name="Zhou P."/>
            <person name="Barbe V."/>
            <person name="Bardou P."/>
            <person name="Bechner M."/>
            <person name="Bellec A."/>
            <person name="Berger A."/>
            <person name="Berges H."/>
            <person name="Bidwell S."/>
            <person name="Bisseling T."/>
            <person name="Choisne N."/>
            <person name="Couloux A."/>
            <person name="Denny R."/>
            <person name="Deshpande S."/>
            <person name="Dai X."/>
            <person name="Doyle J.J."/>
            <person name="Dudez A.M."/>
            <person name="Farmer A.D."/>
            <person name="Fouteau S."/>
            <person name="Franken C."/>
            <person name="Gibelin C."/>
            <person name="Gish J."/>
            <person name="Goldstein S."/>
            <person name="Gonzalez A.J."/>
            <person name="Green P.J."/>
            <person name="Hallab A."/>
            <person name="Hartog M."/>
            <person name="Hua A."/>
            <person name="Humphray S.J."/>
            <person name="Jeong D.H."/>
            <person name="Jing Y."/>
            <person name="Jocker A."/>
            <person name="Kenton S.M."/>
            <person name="Kim D.J."/>
            <person name="Klee K."/>
            <person name="Lai H."/>
            <person name="Lang C."/>
            <person name="Lin S."/>
            <person name="Macmil S.L."/>
            <person name="Magdelenat G."/>
            <person name="Matthews L."/>
            <person name="McCorrison J."/>
            <person name="Monaghan E.L."/>
            <person name="Mun J.H."/>
            <person name="Najar F.Z."/>
            <person name="Nicholson C."/>
            <person name="Noirot C."/>
            <person name="O'Bleness M."/>
            <person name="Paule C.R."/>
            <person name="Poulain J."/>
            <person name="Prion F."/>
            <person name="Qin B."/>
            <person name="Qu C."/>
            <person name="Retzel E.F."/>
            <person name="Riddle C."/>
            <person name="Sallet E."/>
            <person name="Samain S."/>
            <person name="Samson N."/>
            <person name="Sanders I."/>
            <person name="Saurat O."/>
            <person name="Scarpelli C."/>
            <person name="Schiex T."/>
            <person name="Segurens B."/>
            <person name="Severin A.J."/>
            <person name="Sherrier D.J."/>
            <person name="Shi R."/>
            <person name="Sims S."/>
            <person name="Singer S.R."/>
            <person name="Sinharoy S."/>
            <person name="Sterck L."/>
            <person name="Viollet A."/>
            <person name="Wang B.B."/>
            <person name="Wang K."/>
            <person name="Wang M."/>
            <person name="Wang X."/>
            <person name="Warfsmann J."/>
            <person name="Weissenbach J."/>
            <person name="White D.D."/>
            <person name="White J.D."/>
            <person name="Wiley G.B."/>
            <person name="Wincker P."/>
            <person name="Xing Y."/>
            <person name="Yang L."/>
            <person name="Yao Z."/>
            <person name="Ying F."/>
            <person name="Zhai J."/>
            <person name="Zhou L."/>
            <person name="Zuber A."/>
            <person name="Denarie J."/>
            <person name="Dixon R.A."/>
            <person name="May G.D."/>
            <person name="Schwartz D.C."/>
            <person name="Rogers J."/>
            <person name="Quetier F."/>
            <person name="Town C.D."/>
            <person name="Roe B.A."/>
        </authorList>
    </citation>
    <scope>NUCLEOTIDE SEQUENCE [LARGE SCALE GENOMIC DNA]</scope>
    <source>
        <strain evidence="17">A17</strain>
        <strain evidence="18 19">cv. Jemalong A17</strain>
    </source>
</reference>
<evidence type="ECO:0000256" key="8">
    <source>
        <dbReference type="ARBA" id="ARBA00022989"/>
    </source>
</evidence>
<dbReference type="PANTHER" id="PTHR48061">
    <property type="entry name" value="LEUCINE-RICH REPEAT RECEPTOR PROTEIN KINASE EMS1-LIKE-RELATED"/>
    <property type="match status" value="1"/>
</dbReference>
<evidence type="ECO:0000313" key="18">
    <source>
        <dbReference type="EnsemblPlants" id="KEH26701"/>
    </source>
</evidence>
<protein>
    <submittedName>
        <fullName evidence="17">Receptor-like protein</fullName>
    </submittedName>
</protein>
<dbReference type="InterPro" id="IPR001611">
    <property type="entry name" value="Leu-rich_rpt"/>
</dbReference>
<dbReference type="FunFam" id="3.80.10.10:FF:000041">
    <property type="entry name" value="LRR receptor-like serine/threonine-protein kinase ERECTA"/>
    <property type="match status" value="2"/>
</dbReference>
<evidence type="ECO:0000256" key="2">
    <source>
        <dbReference type="ARBA" id="ARBA00009592"/>
    </source>
</evidence>
<dbReference type="HOGENOM" id="CLU_000288_18_3_1"/>
<name>A0A072UB77_MEDTR</name>
<dbReference type="FunFam" id="3.80.10.10:FF:000111">
    <property type="entry name" value="LRR receptor-like serine/threonine-protein kinase ERECTA"/>
    <property type="match status" value="1"/>
</dbReference>
<organism evidence="17 19">
    <name type="scientific">Medicago truncatula</name>
    <name type="common">Barrel medic</name>
    <name type="synonym">Medicago tribuloides</name>
    <dbReference type="NCBI Taxonomy" id="3880"/>
    <lineage>
        <taxon>Eukaryota</taxon>
        <taxon>Viridiplantae</taxon>
        <taxon>Streptophyta</taxon>
        <taxon>Embryophyta</taxon>
        <taxon>Tracheophyta</taxon>
        <taxon>Spermatophyta</taxon>
        <taxon>Magnoliopsida</taxon>
        <taxon>eudicotyledons</taxon>
        <taxon>Gunneridae</taxon>
        <taxon>Pentapetalae</taxon>
        <taxon>rosids</taxon>
        <taxon>fabids</taxon>
        <taxon>Fabales</taxon>
        <taxon>Fabaceae</taxon>
        <taxon>Papilionoideae</taxon>
        <taxon>50 kb inversion clade</taxon>
        <taxon>NPAAA clade</taxon>
        <taxon>Hologalegina</taxon>
        <taxon>IRL clade</taxon>
        <taxon>Trifolieae</taxon>
        <taxon>Medicago</taxon>
    </lineage>
</organism>
<evidence type="ECO:0000313" key="19">
    <source>
        <dbReference type="Proteomes" id="UP000002051"/>
    </source>
</evidence>
<keyword evidence="6 14" id="KW-0732">Signal</keyword>
<evidence type="ECO:0000313" key="17">
    <source>
        <dbReference type="EMBL" id="KEH26701.1"/>
    </source>
</evidence>
<dbReference type="SMART" id="SM00369">
    <property type="entry name" value="LRR_TYP"/>
    <property type="match status" value="9"/>
</dbReference>
<dbReference type="Proteomes" id="UP000002051">
    <property type="component" value="Chromosome 6"/>
</dbReference>
<evidence type="ECO:0000256" key="14">
    <source>
        <dbReference type="SAM" id="SignalP"/>
    </source>
</evidence>
<keyword evidence="7" id="KW-0677">Repeat</keyword>
<keyword evidence="5 13" id="KW-0812">Transmembrane</keyword>
<dbReference type="Pfam" id="PF00560">
    <property type="entry name" value="LRR_1"/>
    <property type="match status" value="5"/>
</dbReference>
<evidence type="ECO:0000256" key="1">
    <source>
        <dbReference type="ARBA" id="ARBA00004251"/>
    </source>
</evidence>
<dbReference type="SUPFAM" id="SSF52047">
    <property type="entry name" value="RNI-like"/>
    <property type="match status" value="1"/>
</dbReference>
<keyword evidence="11" id="KW-0325">Glycoprotein</keyword>
<comment type="subcellular location">
    <subcellularLocation>
        <location evidence="1">Cell membrane</location>
        <topology evidence="1">Single-pass type I membrane protein</topology>
    </subcellularLocation>
</comment>
<evidence type="ECO:0000256" key="11">
    <source>
        <dbReference type="ARBA" id="ARBA00023180"/>
    </source>
</evidence>
<dbReference type="Pfam" id="PF13855">
    <property type="entry name" value="LRR_8"/>
    <property type="match status" value="1"/>
</dbReference>
<gene>
    <name evidence="17" type="ordered locus">MTR_6g471240</name>
</gene>
<dbReference type="AlphaFoldDB" id="A0A072UB77"/>
<evidence type="ECO:0000256" key="4">
    <source>
        <dbReference type="ARBA" id="ARBA00022614"/>
    </source>
</evidence>
<keyword evidence="4" id="KW-0433">Leucine-rich repeat</keyword>
<keyword evidence="19" id="KW-1185">Reference proteome</keyword>
<dbReference type="EMBL" id="CM001222">
    <property type="protein sequence ID" value="KEH26701.1"/>
    <property type="molecule type" value="Genomic_DNA"/>
</dbReference>
<comment type="similarity">
    <text evidence="2">Belongs to the RLP family.</text>
</comment>
<dbReference type="EnsemblPlants" id="KEH26701">
    <property type="protein sequence ID" value="KEH26701"/>
    <property type="gene ID" value="MTR_6g471240"/>
</dbReference>
<evidence type="ECO:0000256" key="5">
    <source>
        <dbReference type="ARBA" id="ARBA00022692"/>
    </source>
</evidence>
<dbReference type="Pfam" id="PF08263">
    <property type="entry name" value="LRRNT_2"/>
    <property type="match status" value="1"/>
</dbReference>
<evidence type="ECO:0000256" key="12">
    <source>
        <dbReference type="SAM" id="MobiDB-lite"/>
    </source>
</evidence>
<evidence type="ECO:0000256" key="10">
    <source>
        <dbReference type="ARBA" id="ARBA00023170"/>
    </source>
</evidence>
<accession>A0A072UB77</accession>
<dbReference type="InterPro" id="IPR003591">
    <property type="entry name" value="Leu-rich_rpt_typical-subtyp"/>
</dbReference>
<dbReference type="InterPro" id="IPR046956">
    <property type="entry name" value="RLP23-like"/>
</dbReference>
<proteinExistence type="inferred from homology"/>
<sequence length="1049" mass="118462">MAWLLLLLHLFLFHFPSFSSFNFSCHRDESSALLQFKSSFTINSESSYPCDESLLKTATWKYGTDCCSWHGVTCDTTFGRVIGLNLGCEGLQGIFHPNSTLFHLAHIQKLNLSYNDFTGSHFHAKFGGFQSLTHLYLSGSFFKGKIPTQISHLSKLQSLHLSGYFGYVLVWKETILKRLLQNATNLQELFLDYTNMSSIRPNSIALLFNQSSSLVTLNLKSTGLRGKFKRSILCLPSIQEIDMSFNDELQGQLPELSCSTSLRILDLSACGFEGEIPTMSFSNLTYLTSLTLSYNYLNGSIPSSLIKLPRLTYLDLYTNKLNGRIPNAFQTSNKFQVLDFSYNKFEGELPTSLSNLQHLIRLDLSYNSFRGQIPDVFGGMTKLQELDLYFNKLEGQIPSSLFKLTGLKLLYCSNNKLEGPLPNKIIGFQKLTDLSLHDNLLNGTIPSSLLSLPSLVYLYLSNNRLTGSISATSSYSLESLNLYNNKLQGNIPESIFNLTNLTNLILSLNDLSGFVNFQHFSKLTNLRFLSLSWNTQLSLNFESNVNHSVFYLDELELSSVNLIKFPKLQGKFPNLDYLDLSNNKLDGRMPNWLYEKNSLKFLNLSQNYFMSIDQWINVNRSNGLSGLDLSDNLLDDEIPLVVCNISSLEFLNLGYNNLTGIIPQCLAESTSLQVLNLQMNRFHGTLPSNFSKHSKIVSLNLYGNELEGRFPKSLFRCKKLEFLNLGVNKIEDNFPDWLQTMQDLKVLVLRDNKLHGSLVNLKIKHSFQSLIIFDISGNNLGGFLPKAYLRNYEAMKNVTQVDGDISLQYLHKSYEKFDAGYSDSVTVATKGIQMKLVKIPIKFVSIDFSRNKFEGEIPNAIGELHALKGLNLSHNRLTGHIPKSIGNLTYLESLDLSLNMLTGVIPAELTNLNFLEVMNLSNNHLVGEIPRGKQFNTFTNDSYEGNLGLCGFPLSKRCGLEQHSPPSPNKNFWSEEKFGFGWIPVVIGYGCGFLIGIGIGYCMFLVGKPRWLVMIFGGQPKRKVKKRTRMRRNHGTAMNQNQNQMMQMS</sequence>
<evidence type="ECO:0000256" key="13">
    <source>
        <dbReference type="SAM" id="Phobius"/>
    </source>
</evidence>
<keyword evidence="10 17" id="KW-0675">Receptor</keyword>
<reference evidence="18" key="3">
    <citation type="submission" date="2015-04" db="UniProtKB">
        <authorList>
            <consortium name="EnsemblPlants"/>
        </authorList>
    </citation>
    <scope>IDENTIFICATION</scope>
    <source>
        <strain evidence="18">cv. Jemalong A17</strain>
    </source>
</reference>
<dbReference type="InterPro" id="IPR013210">
    <property type="entry name" value="LRR_N_plant-typ"/>
</dbReference>
<dbReference type="SUPFAM" id="SSF52058">
    <property type="entry name" value="L domain-like"/>
    <property type="match status" value="2"/>
</dbReference>
<feature type="transmembrane region" description="Helical" evidence="13">
    <location>
        <begin position="980"/>
        <end position="1006"/>
    </location>
</feature>
<keyword evidence="3" id="KW-1003">Cell membrane</keyword>
<keyword evidence="8 13" id="KW-1133">Transmembrane helix</keyword>
<dbReference type="FunFam" id="3.80.10.10:FF:000095">
    <property type="entry name" value="LRR receptor-like serine/threonine-protein kinase GSO1"/>
    <property type="match status" value="1"/>
</dbReference>
<feature type="domain" description="Leucine-rich repeat-containing N-terminal plant-type" evidence="15">
    <location>
        <begin position="28"/>
        <end position="75"/>
    </location>
</feature>
<dbReference type="Pfam" id="PF23598">
    <property type="entry name" value="LRR_14"/>
    <property type="match status" value="1"/>
</dbReference>
<feature type="compositionally biased region" description="Low complexity" evidence="12">
    <location>
        <begin position="1038"/>
        <end position="1049"/>
    </location>
</feature>
<evidence type="ECO:0000256" key="6">
    <source>
        <dbReference type="ARBA" id="ARBA00022729"/>
    </source>
</evidence>
<keyword evidence="9 13" id="KW-0472">Membrane</keyword>
<dbReference type="Gene3D" id="3.80.10.10">
    <property type="entry name" value="Ribonuclease Inhibitor"/>
    <property type="match status" value="5"/>
</dbReference>
<evidence type="ECO:0000256" key="3">
    <source>
        <dbReference type="ARBA" id="ARBA00022475"/>
    </source>
</evidence>
<dbReference type="GO" id="GO:0005886">
    <property type="term" value="C:plasma membrane"/>
    <property type="evidence" value="ECO:0007669"/>
    <property type="project" value="UniProtKB-SubCell"/>
</dbReference>
<evidence type="ECO:0000256" key="7">
    <source>
        <dbReference type="ARBA" id="ARBA00022737"/>
    </source>
</evidence>
<feature type="region of interest" description="Disordered" evidence="12">
    <location>
        <begin position="1024"/>
        <end position="1049"/>
    </location>
</feature>
<feature type="domain" description="Disease resistance R13L4/SHOC-2-like LRR" evidence="16">
    <location>
        <begin position="252"/>
        <end position="413"/>
    </location>
</feature>
<feature type="signal peptide" evidence="14">
    <location>
        <begin position="1"/>
        <end position="20"/>
    </location>
</feature>
<dbReference type="InterPro" id="IPR055414">
    <property type="entry name" value="LRR_R13L4/SHOC2-like"/>
</dbReference>
<evidence type="ECO:0000259" key="16">
    <source>
        <dbReference type="Pfam" id="PF23598"/>
    </source>
</evidence>
<evidence type="ECO:0000259" key="15">
    <source>
        <dbReference type="Pfam" id="PF08263"/>
    </source>
</evidence>
<reference evidence="17 19" key="2">
    <citation type="journal article" date="2014" name="BMC Genomics">
        <title>An improved genome release (version Mt4.0) for the model legume Medicago truncatula.</title>
        <authorList>
            <person name="Tang H."/>
            <person name="Krishnakumar V."/>
            <person name="Bidwell S."/>
            <person name="Rosen B."/>
            <person name="Chan A."/>
            <person name="Zhou S."/>
            <person name="Gentzbittel L."/>
            <person name="Childs K.L."/>
            <person name="Yandell M."/>
            <person name="Gundlach H."/>
            <person name="Mayer K.F."/>
            <person name="Schwartz D.C."/>
            <person name="Town C.D."/>
        </authorList>
    </citation>
    <scope>GENOME REANNOTATION</scope>
    <source>
        <strain evidence="17">A17</strain>
        <strain evidence="18 19">cv. Jemalong A17</strain>
    </source>
</reference>
<dbReference type="InterPro" id="IPR032675">
    <property type="entry name" value="LRR_dom_sf"/>
</dbReference>
<feature type="chain" id="PRO_5014499499" evidence="14">
    <location>
        <begin position="21"/>
        <end position="1049"/>
    </location>
</feature>
<evidence type="ECO:0000256" key="9">
    <source>
        <dbReference type="ARBA" id="ARBA00023136"/>
    </source>
</evidence>
<dbReference type="PANTHER" id="PTHR48061:SF46">
    <property type="entry name" value="LEUCINE-RICH REPEAT-CONTAINING N-TERMINAL PLANT-TYPE DOMAIN-CONTAINING PROTEIN"/>
    <property type="match status" value="1"/>
</dbReference>